<dbReference type="NCBIfam" id="TIGR04088">
    <property type="entry name" value="cognate_SipW"/>
    <property type="match status" value="1"/>
</dbReference>
<sequence>MKTKIGAAMLSTALGAALVAGGSYALFTDAAVIKNNSFATGTVDLKVNGHDQIEEGIFNISNFAPGDTTVPQRSIQIKNTGSLDLFYRVVPVNVKLKTPQTDGWVTLFDENGNFKGLPAGVHLDLSKIHLMVKDKGGTGETFDLLADPGRAMRAVRLNVKSYPPNHDADSVTVWVSLDKAAGNEFQGLEVRGDVKFQAVQAKNNDQNNDGQPDSWGN</sequence>
<feature type="signal peptide" evidence="1">
    <location>
        <begin position="1"/>
        <end position="25"/>
    </location>
</feature>
<proteinExistence type="predicted"/>
<evidence type="ECO:0000313" key="2">
    <source>
        <dbReference type="EMBL" id="MFC4617439.1"/>
    </source>
</evidence>
<reference evidence="3" key="1">
    <citation type="journal article" date="2019" name="Int. J. Syst. Evol. Microbiol.">
        <title>The Global Catalogue of Microorganisms (GCM) 10K type strain sequencing project: providing services to taxonomists for standard genome sequencing and annotation.</title>
        <authorList>
            <consortium name="The Broad Institute Genomics Platform"/>
            <consortium name="The Broad Institute Genome Sequencing Center for Infectious Disease"/>
            <person name="Wu L."/>
            <person name="Ma J."/>
        </authorList>
    </citation>
    <scope>NUCLEOTIDE SEQUENCE [LARGE SCALE GENOMIC DNA]</scope>
    <source>
        <strain evidence="3">CGMCC 1.16306</strain>
    </source>
</reference>
<feature type="chain" id="PRO_5045652939" evidence="1">
    <location>
        <begin position="26"/>
        <end position="217"/>
    </location>
</feature>
<keyword evidence="1" id="KW-0732">Signal</keyword>
<dbReference type="InterPro" id="IPR023833">
    <property type="entry name" value="Signal_pept_SipW-depend-type"/>
</dbReference>
<dbReference type="RefSeq" id="WP_376845504.1">
    <property type="nucleotide sequence ID" value="NZ_JBHSFW010000001.1"/>
</dbReference>
<evidence type="ECO:0000313" key="3">
    <source>
        <dbReference type="Proteomes" id="UP001596022"/>
    </source>
</evidence>
<name>A0ABV9GIR5_9BACL</name>
<gene>
    <name evidence="2" type="ORF">ACFO4N_01690</name>
</gene>
<accession>A0ABV9GIR5</accession>
<dbReference type="Pfam" id="PF12389">
    <property type="entry name" value="Peptidase_M73"/>
    <property type="match status" value="1"/>
</dbReference>
<comment type="caution">
    <text evidence="2">The sequence shown here is derived from an EMBL/GenBank/DDBJ whole genome shotgun (WGS) entry which is preliminary data.</text>
</comment>
<dbReference type="InterPro" id="IPR022121">
    <property type="entry name" value="Peptidase_M73_camelysin"/>
</dbReference>
<evidence type="ECO:0000256" key="1">
    <source>
        <dbReference type="SAM" id="SignalP"/>
    </source>
</evidence>
<dbReference type="EMBL" id="JBHSFW010000001">
    <property type="protein sequence ID" value="MFC4617439.1"/>
    <property type="molecule type" value="Genomic_DNA"/>
</dbReference>
<keyword evidence="3" id="KW-1185">Reference proteome</keyword>
<dbReference type="Proteomes" id="UP001596022">
    <property type="component" value="Unassembled WGS sequence"/>
</dbReference>
<organism evidence="2 3">
    <name type="scientific">Camelliibacillus cellulosilyticus</name>
    <dbReference type="NCBI Taxonomy" id="2174486"/>
    <lineage>
        <taxon>Bacteria</taxon>
        <taxon>Bacillati</taxon>
        <taxon>Bacillota</taxon>
        <taxon>Bacilli</taxon>
        <taxon>Bacillales</taxon>
        <taxon>Sporolactobacillaceae</taxon>
        <taxon>Camelliibacillus</taxon>
    </lineage>
</organism>
<protein>
    <submittedName>
        <fullName evidence="2">TasA family protein</fullName>
    </submittedName>
</protein>